<evidence type="ECO:0000313" key="3">
    <source>
        <dbReference type="Proteomes" id="UP000818323"/>
    </source>
</evidence>
<dbReference type="InterPro" id="IPR000873">
    <property type="entry name" value="AMP-dep_synth/lig_dom"/>
</dbReference>
<feature type="domain" description="AMP-dependent synthetase/ligase" evidence="1">
    <location>
        <begin position="122"/>
        <end position="275"/>
    </location>
</feature>
<dbReference type="RefSeq" id="WP_161721536.1">
    <property type="nucleotide sequence ID" value="NZ_JAAAXI010000002.1"/>
</dbReference>
<organism evidence="2 3">
    <name type="scientific">Microvirga arsenatis</name>
    <dbReference type="NCBI Taxonomy" id="2692265"/>
    <lineage>
        <taxon>Bacteria</taxon>
        <taxon>Pseudomonadati</taxon>
        <taxon>Pseudomonadota</taxon>
        <taxon>Alphaproteobacteria</taxon>
        <taxon>Hyphomicrobiales</taxon>
        <taxon>Methylobacteriaceae</taxon>
        <taxon>Microvirga</taxon>
    </lineage>
</organism>
<evidence type="ECO:0000313" key="2">
    <source>
        <dbReference type="EMBL" id="NBJ22931.1"/>
    </source>
</evidence>
<dbReference type="SUPFAM" id="SSF56801">
    <property type="entry name" value="Acetyl-CoA synthetase-like"/>
    <property type="match status" value="1"/>
</dbReference>
<dbReference type="Gene3D" id="3.30.300.30">
    <property type="match status" value="1"/>
</dbReference>
<proteinExistence type="predicted"/>
<protein>
    <submittedName>
        <fullName evidence="2">AMP-binding protein</fullName>
    </submittedName>
</protein>
<dbReference type="InterPro" id="IPR045851">
    <property type="entry name" value="AMP-bd_C_sf"/>
</dbReference>
<dbReference type="Pfam" id="PF00501">
    <property type="entry name" value="AMP-binding"/>
    <property type="match status" value="1"/>
</dbReference>
<keyword evidence="3" id="KW-1185">Reference proteome</keyword>
<sequence>MADHYDALETRDPAERETSLFAQLPEILRQAIRSPAYAERLRGIDPAAVTSREALATLPLLRKAELPILQKAALPFGGFVAEAPGSFGRLFTSPGPIFEPESATSNPWRSARGLFAAGFRKGDVVLNTFSYHLTPGGFILDSGARALGCAVIPAGPGNTEQQFELIEAYRPAAYCGTPDFLKILLDGAAAAGRDVSSIRRALVSGAAFPKSLQEEFSAKGIEAYQAYATADLGFVAYETSAREGLVVNEDIIVEIVRPGTGDPVPEGEVGEIVVTTLDPHHPIIRLALGDLTAVLPGRSPCGRTNMRIRGWMGRADQATKVKGMFVRPEQVAEIGRRHPELSRLRLVVTREGETDVMTLNAETAAPSDDLAAAVAATLQGVAKLKGAVALVPPGTIPNDGKVIADERKYD</sequence>
<gene>
    <name evidence="2" type="ORF">GR303_00975</name>
</gene>
<dbReference type="PANTHER" id="PTHR43845">
    <property type="entry name" value="BLR5969 PROTEIN"/>
    <property type="match status" value="1"/>
</dbReference>
<name>A0ABW9YTF4_9HYPH</name>
<dbReference type="PANTHER" id="PTHR43845:SF1">
    <property type="entry name" value="BLR5969 PROTEIN"/>
    <property type="match status" value="1"/>
</dbReference>
<comment type="caution">
    <text evidence="2">The sequence shown here is derived from an EMBL/GenBank/DDBJ whole genome shotgun (WGS) entry which is preliminary data.</text>
</comment>
<dbReference type="Gene3D" id="3.40.50.12780">
    <property type="entry name" value="N-terminal domain of ligase-like"/>
    <property type="match status" value="1"/>
</dbReference>
<dbReference type="Proteomes" id="UP000818323">
    <property type="component" value="Unassembled WGS sequence"/>
</dbReference>
<dbReference type="EMBL" id="JAAAXJ010000001">
    <property type="protein sequence ID" value="NBJ22931.1"/>
    <property type="molecule type" value="Genomic_DNA"/>
</dbReference>
<evidence type="ECO:0000259" key="1">
    <source>
        <dbReference type="Pfam" id="PF00501"/>
    </source>
</evidence>
<reference evidence="2 3" key="1">
    <citation type="submission" date="2020-01" db="EMBL/GenBank/DDBJ databases">
        <title>Microvirga sp. nov., an arsenate reduction bacterium isolated from Tibet hotspring sediments.</title>
        <authorList>
            <person name="Yuan C.-G."/>
        </authorList>
    </citation>
    <scope>NUCLEOTIDE SEQUENCE [LARGE SCALE GENOMIC DNA]</scope>
    <source>
        <strain evidence="2 3">SYSU G3D203</strain>
    </source>
</reference>
<accession>A0ABW9YTF4</accession>
<dbReference type="InterPro" id="IPR042099">
    <property type="entry name" value="ANL_N_sf"/>
</dbReference>